<comment type="caution">
    <text evidence="1">The sequence shown here is derived from an EMBL/GenBank/DDBJ whole genome shotgun (WGS) entry which is preliminary data.</text>
</comment>
<evidence type="ECO:0000313" key="1">
    <source>
        <dbReference type="EMBL" id="CAG8713516.1"/>
    </source>
</evidence>
<feature type="non-terminal residue" evidence="1">
    <location>
        <position position="1"/>
    </location>
</feature>
<organism evidence="1 2">
    <name type="scientific">Scutellospora calospora</name>
    <dbReference type="NCBI Taxonomy" id="85575"/>
    <lineage>
        <taxon>Eukaryota</taxon>
        <taxon>Fungi</taxon>
        <taxon>Fungi incertae sedis</taxon>
        <taxon>Mucoromycota</taxon>
        <taxon>Glomeromycotina</taxon>
        <taxon>Glomeromycetes</taxon>
        <taxon>Diversisporales</taxon>
        <taxon>Gigasporaceae</taxon>
        <taxon>Scutellospora</taxon>
    </lineage>
</organism>
<accession>A0ACA9PKW2</accession>
<dbReference type="EMBL" id="CAJVPM010044174">
    <property type="protein sequence ID" value="CAG8713516.1"/>
    <property type="molecule type" value="Genomic_DNA"/>
</dbReference>
<evidence type="ECO:0000313" key="2">
    <source>
        <dbReference type="Proteomes" id="UP000789860"/>
    </source>
</evidence>
<dbReference type="Proteomes" id="UP000789860">
    <property type="component" value="Unassembled WGS sequence"/>
</dbReference>
<feature type="non-terminal residue" evidence="1">
    <location>
        <position position="73"/>
    </location>
</feature>
<gene>
    <name evidence="1" type="ORF">SCALOS_LOCUS10966</name>
</gene>
<reference evidence="1" key="1">
    <citation type="submission" date="2021-06" db="EMBL/GenBank/DDBJ databases">
        <authorList>
            <person name="Kallberg Y."/>
            <person name="Tangrot J."/>
            <person name="Rosling A."/>
        </authorList>
    </citation>
    <scope>NUCLEOTIDE SEQUENCE</scope>
    <source>
        <strain evidence="1">AU212A</strain>
    </source>
</reference>
<name>A0ACA9PKW2_9GLOM</name>
<protein>
    <submittedName>
        <fullName evidence="1">5177_t:CDS:1</fullName>
    </submittedName>
</protein>
<proteinExistence type="predicted"/>
<sequence length="73" mass="8369">TLINEIKFDPILNKDTASSVDIPIQFSFSNKEDESYSINILAYEGSNSNIEESITNSYKKPKKQKLERRGRSK</sequence>
<keyword evidence="2" id="KW-1185">Reference proteome</keyword>